<reference evidence="4" key="1">
    <citation type="submission" date="2016-11" db="UniProtKB">
        <authorList>
            <consortium name="WormBaseParasite"/>
        </authorList>
    </citation>
    <scope>IDENTIFICATION</scope>
</reference>
<dbReference type="STRING" id="1561998.A0A1I7T820"/>
<accession>A0A1I7T820</accession>
<feature type="region of interest" description="Disordered" evidence="2">
    <location>
        <begin position="615"/>
        <end position="653"/>
    </location>
</feature>
<comment type="similarity">
    <text evidence="1">Belongs to the methyltransferase superfamily. L-isoaspartyl/D-aspartyl protein methyltransferase family.</text>
</comment>
<dbReference type="SUPFAM" id="SSF53335">
    <property type="entry name" value="S-adenosyl-L-methionine-dependent methyltransferases"/>
    <property type="match status" value="1"/>
</dbReference>
<evidence type="ECO:0000256" key="2">
    <source>
        <dbReference type="SAM" id="MobiDB-lite"/>
    </source>
</evidence>
<feature type="compositionally biased region" description="Basic and acidic residues" evidence="2">
    <location>
        <begin position="684"/>
        <end position="693"/>
    </location>
</feature>
<feature type="compositionally biased region" description="Low complexity" evidence="2">
    <location>
        <begin position="514"/>
        <end position="543"/>
    </location>
</feature>
<dbReference type="WBParaSite" id="Csp11.Scaffold537.g3320.t1">
    <property type="protein sequence ID" value="Csp11.Scaffold537.g3320.t1"/>
    <property type="gene ID" value="Csp11.Scaffold537.g3320"/>
</dbReference>
<feature type="compositionally biased region" description="Polar residues" evidence="2">
    <location>
        <begin position="497"/>
        <end position="507"/>
    </location>
</feature>
<dbReference type="AlphaFoldDB" id="A0A1I7T820"/>
<proteinExistence type="inferred from homology"/>
<dbReference type="eggNOG" id="KOG1661">
    <property type="taxonomic scope" value="Eukaryota"/>
</dbReference>
<feature type="compositionally biased region" description="Low complexity" evidence="2">
    <location>
        <begin position="615"/>
        <end position="624"/>
    </location>
</feature>
<feature type="compositionally biased region" description="Polar residues" evidence="2">
    <location>
        <begin position="412"/>
        <end position="425"/>
    </location>
</feature>
<feature type="region of interest" description="Disordered" evidence="2">
    <location>
        <begin position="495"/>
        <end position="584"/>
    </location>
</feature>
<evidence type="ECO:0000313" key="3">
    <source>
        <dbReference type="Proteomes" id="UP000095282"/>
    </source>
</evidence>
<dbReference type="PANTHER" id="PTHR11579:SF9">
    <property type="entry name" value="PROTEIN-L-ISOASPARTATE O-METHYLTRANSFERASE"/>
    <property type="match status" value="1"/>
</dbReference>
<feature type="region of interest" description="Disordered" evidence="2">
    <location>
        <begin position="671"/>
        <end position="699"/>
    </location>
</feature>
<dbReference type="Gene3D" id="3.40.50.150">
    <property type="entry name" value="Vaccinia Virus protein VP39"/>
    <property type="match status" value="1"/>
</dbReference>
<protein>
    <submittedName>
        <fullName evidence="4">Protein-L-isoaspartate O-methyltransferase</fullName>
    </submittedName>
</protein>
<feature type="region of interest" description="Disordered" evidence="2">
    <location>
        <begin position="810"/>
        <end position="858"/>
    </location>
</feature>
<feature type="compositionally biased region" description="Basic and acidic residues" evidence="2">
    <location>
        <begin position="286"/>
        <end position="303"/>
    </location>
</feature>
<dbReference type="GO" id="GO:0005737">
    <property type="term" value="C:cytoplasm"/>
    <property type="evidence" value="ECO:0007669"/>
    <property type="project" value="TreeGrafter"/>
</dbReference>
<evidence type="ECO:0000313" key="4">
    <source>
        <dbReference type="WBParaSite" id="Csp11.Scaffold537.g3320.t1"/>
    </source>
</evidence>
<dbReference type="PANTHER" id="PTHR11579">
    <property type="entry name" value="PROTEIN-L-ISOASPARTATE O-METHYLTRANSFERASE"/>
    <property type="match status" value="1"/>
</dbReference>
<feature type="region of interest" description="Disordered" evidence="2">
    <location>
        <begin position="282"/>
        <end position="303"/>
    </location>
</feature>
<feature type="compositionally biased region" description="Polar residues" evidence="2">
    <location>
        <begin position="625"/>
        <end position="651"/>
    </location>
</feature>
<organism evidence="3 4">
    <name type="scientific">Caenorhabditis tropicalis</name>
    <dbReference type="NCBI Taxonomy" id="1561998"/>
    <lineage>
        <taxon>Eukaryota</taxon>
        <taxon>Metazoa</taxon>
        <taxon>Ecdysozoa</taxon>
        <taxon>Nematoda</taxon>
        <taxon>Chromadorea</taxon>
        <taxon>Rhabditida</taxon>
        <taxon>Rhabditina</taxon>
        <taxon>Rhabditomorpha</taxon>
        <taxon>Rhabditoidea</taxon>
        <taxon>Rhabditidae</taxon>
        <taxon>Peloderinae</taxon>
        <taxon>Caenorhabditis</taxon>
    </lineage>
</organism>
<dbReference type="GO" id="GO:0004719">
    <property type="term" value="F:protein-L-isoaspartate (D-aspartate) O-methyltransferase activity"/>
    <property type="evidence" value="ECO:0007669"/>
    <property type="project" value="InterPro"/>
</dbReference>
<dbReference type="Pfam" id="PF01135">
    <property type="entry name" value="PCMT"/>
    <property type="match status" value="1"/>
</dbReference>
<name>A0A1I7T820_9PELO</name>
<feature type="region of interest" description="Disordered" evidence="2">
    <location>
        <begin position="347"/>
        <end position="466"/>
    </location>
</feature>
<keyword evidence="3" id="KW-1185">Reference proteome</keyword>
<dbReference type="InterPro" id="IPR029063">
    <property type="entry name" value="SAM-dependent_MTases_sf"/>
</dbReference>
<dbReference type="InterPro" id="IPR000682">
    <property type="entry name" value="PCMT"/>
</dbReference>
<sequence length="931" mass="105413">MGNSESRTTDSMVDYLITAKHITQRNTERAFRLVERTRFLPESHRRYPHLPEQIRDRPGGQFYPGPLLVSSVGIYAQVAEYLKVKRGHAFLNVGTGSGYFSTLIGILLGDFGINHGIELYQNLIDYSETMINQWTETTGASSVGWSRPVIQLGDVFDPNFTGTHVERYDRIYIGFVIRDRATICRVIRMLRIGGILVIPSLSNLCRYTRTGAGTANIEILGTCTFSRAVVFEESERPVAPLFETFPTLITLARQAVRRKCRKEAYNDRVMKIINKSWKIPKGGIETPRRRDSDSEREQRLRIYRRETHPLPLFERRAGNLGARRDDLAHRTGPPSLSDVLGQFLNRNNENDERPRAFGGEAGTSNQRRTSPGRPAIGIERYRTRSPLRSGPRRTYLLPPHDPESTEQRPETSEGSGNNQIESQIRNGGDEPYVGNRAIRNPTFRRPYPPTYRSATRVRTPPLTPPLMPTPFYQAPLNIEMDDEEMQDLLSPLFPIRTTETGGTSEANLNERSDQTSSSSTSSSATSASSTSTSSDTDSLLIQDTTDEESSSEDSATTHFTEFLNLRGQDPTAPHEPPPGTTGRSIYFRRRLFPSELSDSRSQNSVPTVPILSTVLSSSSSSTTTQNRSQFPNSNDNPNIGSQTLGQGSSEGRMNPEMESMAAIHRRSLQNMLRASRTRQAIEGIVRRRNERNRTRNNHPIRRDADEDLYWRGPNDRDWETFNLYNNNNNNNNNDNRIDEQTRARFVADLELFDQNRMDYTLQLLAVNGNNRGENDFGVVLGMEADEDLDDPSIQIEFTINNRIILEEVDGDLTGDDDSDDDIDPNEPSTSTAPPPSRQRSVDERPYIGPPMSFREMRRRGRVNSNTAVQSYIEQTSSDNLNAAISDEQINYLRVDRNLEINFSNIDYQRRIDNLPLPQKLKRFIKSEGNGV</sequence>
<feature type="compositionally biased region" description="Acidic residues" evidence="2">
    <location>
        <begin position="810"/>
        <end position="824"/>
    </location>
</feature>
<evidence type="ECO:0000256" key="1">
    <source>
        <dbReference type="ARBA" id="ARBA00005369"/>
    </source>
</evidence>
<dbReference type="Proteomes" id="UP000095282">
    <property type="component" value="Unplaced"/>
</dbReference>
<feature type="compositionally biased region" description="Basic and acidic residues" evidence="2">
    <location>
        <begin position="400"/>
        <end position="411"/>
    </location>
</feature>